<dbReference type="NCBIfam" id="NF010372">
    <property type="entry name" value="PRK13798.1"/>
    <property type="match status" value="1"/>
</dbReference>
<dbReference type="InterPro" id="IPR018020">
    <property type="entry name" value="OHCU_decarboxylase"/>
</dbReference>
<accession>A0ABV9A2J1</accession>
<dbReference type="GO" id="GO:0051997">
    <property type="term" value="F:2-oxo-4-hydroxy-4-carboxy-5-ureidoimidazoline decarboxylase activity"/>
    <property type="evidence" value="ECO:0007669"/>
    <property type="project" value="UniProtKB-EC"/>
</dbReference>
<protein>
    <submittedName>
        <fullName evidence="4">2-oxo-4-hydroxy-4-carboxy-5-ureidoimidazoline decarboxylase</fullName>
        <ecNumber evidence="4">4.1.1.97</ecNumber>
    </submittedName>
</protein>
<evidence type="ECO:0000259" key="3">
    <source>
        <dbReference type="Pfam" id="PF09349"/>
    </source>
</evidence>
<feature type="compositionally biased region" description="Low complexity" evidence="2">
    <location>
        <begin position="121"/>
        <end position="132"/>
    </location>
</feature>
<feature type="region of interest" description="Disordered" evidence="2">
    <location>
        <begin position="113"/>
        <end position="140"/>
    </location>
</feature>
<evidence type="ECO:0000313" key="4">
    <source>
        <dbReference type="EMBL" id="MFC4492738.1"/>
    </source>
</evidence>
<sequence>MPLPIPRSDEKAAAASAEGVGAVPLLATGSLPVQPTTPLPAPLPLPLGRFNATPRDETTALLLRCCHNRRWAARIADCRPYPDMDALLAAVDEASYDMTPGDLSEALAAETPQLPAPVPSPAASAARGAPLRESSADRRSTLAAHTALRAAHSAYEARFGQPFLIFLDGHSPGERLGQALEGVRSRLGSDPEEERVVAAEELRRLARGRLVQLVAAPRPASGAGRAGAAVPGA</sequence>
<dbReference type="Pfam" id="PF09349">
    <property type="entry name" value="OHCU_decarbox"/>
    <property type="match status" value="1"/>
</dbReference>
<name>A0ABV9A2J1_9ACTN</name>
<comment type="caution">
    <text evidence="4">The sequence shown here is derived from an EMBL/GenBank/DDBJ whole genome shotgun (WGS) entry which is preliminary data.</text>
</comment>
<dbReference type="RefSeq" id="WP_386440809.1">
    <property type="nucleotide sequence ID" value="NZ_JBHSFH010000002.1"/>
</dbReference>
<dbReference type="EMBL" id="JBHSFH010000002">
    <property type="protein sequence ID" value="MFC4492738.1"/>
    <property type="molecule type" value="Genomic_DNA"/>
</dbReference>
<evidence type="ECO:0000313" key="5">
    <source>
        <dbReference type="Proteomes" id="UP001595997"/>
    </source>
</evidence>
<dbReference type="SUPFAM" id="SSF158694">
    <property type="entry name" value="UraD-Like"/>
    <property type="match status" value="1"/>
</dbReference>
<gene>
    <name evidence="4" type="ORF">ACFPA8_01125</name>
</gene>
<dbReference type="InterPro" id="IPR036778">
    <property type="entry name" value="OHCU_decarboxylase_sf"/>
</dbReference>
<dbReference type="EC" id="4.1.1.97" evidence="4"/>
<reference evidence="5" key="1">
    <citation type="journal article" date="2019" name="Int. J. Syst. Evol. Microbiol.">
        <title>The Global Catalogue of Microorganisms (GCM) 10K type strain sequencing project: providing services to taxonomists for standard genome sequencing and annotation.</title>
        <authorList>
            <consortium name="The Broad Institute Genomics Platform"/>
            <consortium name="The Broad Institute Genome Sequencing Center for Infectious Disease"/>
            <person name="Wu L."/>
            <person name="Ma J."/>
        </authorList>
    </citation>
    <scope>NUCLEOTIDE SEQUENCE [LARGE SCALE GENOMIC DNA]</scope>
    <source>
        <strain evidence="5">CGMCC 4.7357</strain>
    </source>
</reference>
<evidence type="ECO:0000256" key="1">
    <source>
        <dbReference type="ARBA" id="ARBA00022631"/>
    </source>
</evidence>
<dbReference type="Proteomes" id="UP001595997">
    <property type="component" value="Unassembled WGS sequence"/>
</dbReference>
<evidence type="ECO:0000256" key="2">
    <source>
        <dbReference type="SAM" id="MobiDB-lite"/>
    </source>
</evidence>
<keyword evidence="5" id="KW-1185">Reference proteome</keyword>
<proteinExistence type="predicted"/>
<keyword evidence="4" id="KW-0456">Lyase</keyword>
<dbReference type="Gene3D" id="1.10.3330.10">
    <property type="entry name" value="Oxo-4-hydroxy-4-carboxy-5-ureidoimidazoline decarboxylase"/>
    <property type="match status" value="1"/>
</dbReference>
<organism evidence="4 5">
    <name type="scientific">Streptomyces ovatisporus</name>
    <dbReference type="NCBI Taxonomy" id="1128682"/>
    <lineage>
        <taxon>Bacteria</taxon>
        <taxon>Bacillati</taxon>
        <taxon>Actinomycetota</taxon>
        <taxon>Actinomycetes</taxon>
        <taxon>Kitasatosporales</taxon>
        <taxon>Streptomycetaceae</taxon>
        <taxon>Streptomyces</taxon>
    </lineage>
</organism>
<keyword evidence="1" id="KW-0659">Purine metabolism</keyword>
<feature type="domain" description="Oxo-4-hydroxy-4-carboxy-5-ureidoimidazoline decarboxylase" evidence="3">
    <location>
        <begin position="51"/>
        <end position="210"/>
    </location>
</feature>